<name>A0A067T0G4_GALM3</name>
<dbReference type="EMBL" id="KL142378">
    <property type="protein sequence ID" value="KDR76631.1"/>
    <property type="molecule type" value="Genomic_DNA"/>
</dbReference>
<gene>
    <name evidence="1" type="ORF">GALMADRAFT_452511</name>
</gene>
<evidence type="ECO:0000313" key="2">
    <source>
        <dbReference type="Proteomes" id="UP000027222"/>
    </source>
</evidence>
<organism evidence="1 2">
    <name type="scientific">Galerina marginata (strain CBS 339.88)</name>
    <dbReference type="NCBI Taxonomy" id="685588"/>
    <lineage>
        <taxon>Eukaryota</taxon>
        <taxon>Fungi</taxon>
        <taxon>Dikarya</taxon>
        <taxon>Basidiomycota</taxon>
        <taxon>Agaricomycotina</taxon>
        <taxon>Agaricomycetes</taxon>
        <taxon>Agaricomycetidae</taxon>
        <taxon>Agaricales</taxon>
        <taxon>Agaricineae</taxon>
        <taxon>Strophariaceae</taxon>
        <taxon>Galerina</taxon>
    </lineage>
</organism>
<dbReference type="HOGENOM" id="CLU_2171253_0_0_1"/>
<accession>A0A067T0G4</accession>
<reference evidence="2" key="1">
    <citation type="journal article" date="2014" name="Proc. Natl. Acad. Sci. U.S.A.">
        <title>Extensive sampling of basidiomycete genomes demonstrates inadequacy of the white-rot/brown-rot paradigm for wood decay fungi.</title>
        <authorList>
            <person name="Riley R."/>
            <person name="Salamov A.A."/>
            <person name="Brown D.W."/>
            <person name="Nagy L.G."/>
            <person name="Floudas D."/>
            <person name="Held B.W."/>
            <person name="Levasseur A."/>
            <person name="Lombard V."/>
            <person name="Morin E."/>
            <person name="Otillar R."/>
            <person name="Lindquist E.A."/>
            <person name="Sun H."/>
            <person name="LaButti K.M."/>
            <person name="Schmutz J."/>
            <person name="Jabbour D."/>
            <person name="Luo H."/>
            <person name="Baker S.E."/>
            <person name="Pisabarro A.G."/>
            <person name="Walton J.D."/>
            <person name="Blanchette R.A."/>
            <person name="Henrissat B."/>
            <person name="Martin F."/>
            <person name="Cullen D."/>
            <person name="Hibbett D.S."/>
            <person name="Grigoriev I.V."/>
        </authorList>
    </citation>
    <scope>NUCLEOTIDE SEQUENCE [LARGE SCALE GENOMIC DNA]</scope>
    <source>
        <strain evidence="2">CBS 339.88</strain>
    </source>
</reference>
<dbReference type="AlphaFoldDB" id="A0A067T0G4"/>
<protein>
    <submittedName>
        <fullName evidence="1">Uncharacterized protein</fullName>
    </submittedName>
</protein>
<evidence type="ECO:0000313" key="1">
    <source>
        <dbReference type="EMBL" id="KDR76631.1"/>
    </source>
</evidence>
<dbReference type="Proteomes" id="UP000027222">
    <property type="component" value="Unassembled WGS sequence"/>
</dbReference>
<sequence>MVATRFKSAFYLIRQPTSRPSPPLHQQHRHSARHVLRQRRRYLRKECARLGEAISVPEGSRDTRTYSMNFDLVGTMLAVSGAYLRAGEWGRVRVGGRRRSRVWIFRVRVR</sequence>
<keyword evidence="2" id="KW-1185">Reference proteome</keyword>
<proteinExistence type="predicted"/>